<dbReference type="Proteomes" id="UP000298663">
    <property type="component" value="Unassembled WGS sequence"/>
</dbReference>
<feature type="transmembrane region" description="Helical" evidence="1">
    <location>
        <begin position="12"/>
        <end position="31"/>
    </location>
</feature>
<reference evidence="3 4" key="2">
    <citation type="journal article" date="2019" name="G3 (Bethesda)">
        <title>Hybrid Assembly of the Genome of the Entomopathogenic Nematode Steinernema carpocapsae Identifies the X-Chromosome.</title>
        <authorList>
            <person name="Serra L."/>
            <person name="Macchietto M."/>
            <person name="Macias-Munoz A."/>
            <person name="McGill C.J."/>
            <person name="Rodriguez I.M."/>
            <person name="Rodriguez B."/>
            <person name="Murad R."/>
            <person name="Mortazavi A."/>
        </authorList>
    </citation>
    <scope>NUCLEOTIDE SEQUENCE [LARGE SCALE GENOMIC DNA]</scope>
    <source>
        <strain evidence="3 4">ALL</strain>
    </source>
</reference>
<keyword evidence="1" id="KW-0812">Transmembrane</keyword>
<keyword evidence="1" id="KW-0472">Membrane</keyword>
<dbReference type="AlphaFoldDB" id="A0A4U5NXM2"/>
<proteinExistence type="predicted"/>
<dbReference type="Pfam" id="PF10328">
    <property type="entry name" value="7TM_GPCR_Srx"/>
    <property type="match status" value="1"/>
</dbReference>
<feature type="domain" description="7TM GPCR serpentine receptor class x (Srx)" evidence="2">
    <location>
        <begin position="1"/>
        <end position="31"/>
    </location>
</feature>
<evidence type="ECO:0000313" key="3">
    <source>
        <dbReference type="EMBL" id="TKR88318.1"/>
    </source>
</evidence>
<evidence type="ECO:0000256" key="1">
    <source>
        <dbReference type="SAM" id="Phobius"/>
    </source>
</evidence>
<evidence type="ECO:0000259" key="2">
    <source>
        <dbReference type="Pfam" id="PF10328"/>
    </source>
</evidence>
<accession>A0A4U5NXM2</accession>
<name>A0A4U5NXM2_STECR</name>
<gene>
    <name evidence="3" type="ORF">L596_012577</name>
</gene>
<protein>
    <recommendedName>
        <fullName evidence="2">7TM GPCR serpentine receptor class x (Srx) domain-containing protein</fullName>
    </recommendedName>
</protein>
<evidence type="ECO:0000313" key="4">
    <source>
        <dbReference type="Proteomes" id="UP000298663"/>
    </source>
</evidence>
<keyword evidence="4" id="KW-1185">Reference proteome</keyword>
<sequence length="68" mass="7908">MFDSSWMKFISTTWMWIFTHAVDGLIVLVFNKELRSQKLLKMVSIKPKIFFTNKPSKVIPTIKITASS</sequence>
<dbReference type="InterPro" id="IPR019430">
    <property type="entry name" value="7TM_GPCR_serpentine_rcpt_Srx"/>
</dbReference>
<comment type="caution">
    <text evidence="3">The sequence shown here is derived from an EMBL/GenBank/DDBJ whole genome shotgun (WGS) entry which is preliminary data.</text>
</comment>
<reference evidence="3 4" key="1">
    <citation type="journal article" date="2015" name="Genome Biol.">
        <title>Comparative genomics of Steinernema reveals deeply conserved gene regulatory networks.</title>
        <authorList>
            <person name="Dillman A.R."/>
            <person name="Macchietto M."/>
            <person name="Porter C.F."/>
            <person name="Rogers A."/>
            <person name="Williams B."/>
            <person name="Antoshechkin I."/>
            <person name="Lee M.M."/>
            <person name="Goodwin Z."/>
            <person name="Lu X."/>
            <person name="Lewis E.E."/>
            <person name="Goodrich-Blair H."/>
            <person name="Stock S.P."/>
            <person name="Adams B.J."/>
            <person name="Sternberg P.W."/>
            <person name="Mortazavi A."/>
        </authorList>
    </citation>
    <scope>NUCLEOTIDE SEQUENCE [LARGE SCALE GENOMIC DNA]</scope>
    <source>
        <strain evidence="3 4">ALL</strain>
    </source>
</reference>
<dbReference type="EMBL" id="AZBU02000003">
    <property type="protein sequence ID" value="TKR88318.1"/>
    <property type="molecule type" value="Genomic_DNA"/>
</dbReference>
<organism evidence="3 4">
    <name type="scientific">Steinernema carpocapsae</name>
    <name type="common">Entomopathogenic nematode</name>
    <dbReference type="NCBI Taxonomy" id="34508"/>
    <lineage>
        <taxon>Eukaryota</taxon>
        <taxon>Metazoa</taxon>
        <taxon>Ecdysozoa</taxon>
        <taxon>Nematoda</taxon>
        <taxon>Chromadorea</taxon>
        <taxon>Rhabditida</taxon>
        <taxon>Tylenchina</taxon>
        <taxon>Panagrolaimomorpha</taxon>
        <taxon>Strongyloidoidea</taxon>
        <taxon>Steinernematidae</taxon>
        <taxon>Steinernema</taxon>
    </lineage>
</organism>
<keyword evidence="1" id="KW-1133">Transmembrane helix</keyword>